<reference evidence="6" key="1">
    <citation type="submission" date="2021-06" db="EMBL/GenBank/DDBJ databases">
        <authorList>
            <person name="Hodson N. C."/>
            <person name="Mongue J. A."/>
            <person name="Jaron S. K."/>
        </authorList>
    </citation>
    <scope>NUCLEOTIDE SEQUENCE</scope>
</reference>
<dbReference type="EC" id="2.4.1.17" evidence="5"/>
<keyword evidence="5" id="KW-1133">Transmembrane helix</keyword>
<dbReference type="FunFam" id="3.40.50.2000:FF:000021">
    <property type="entry name" value="UDP-glucuronosyltransferase"/>
    <property type="match status" value="1"/>
</dbReference>
<feature type="signal peptide" evidence="5">
    <location>
        <begin position="1"/>
        <end position="22"/>
    </location>
</feature>
<evidence type="ECO:0000256" key="1">
    <source>
        <dbReference type="ARBA" id="ARBA00009995"/>
    </source>
</evidence>
<sequence>MNIKVYLLLSLCFLAVQKNVSGENILFYMGVSNYSHRISIWPLVEKLAELGHNVTFISAHPPKSLANPKVHEFIPKGLRECYLKFVGTNLIEMRKQFGPARSWDGIFEFFAEANRLMVQEEEFREWFRTSSYDFVFIDSLTSDLALGLAYKFNAPYALITTTAPYTMWQPDMVGSPAETSWIPDMQLSPPEEMTLWDKIWNTLNPIIWTLHRHYVFYPKAEKLLREDLGLKDMPDLRELEASVSLVLANTHYSDDYARSYPPLVVPVGGMQCFQKLKPASKEMEAFMNSTGPEGFIYVSFGSAAQITDMPPEQKNIFFTAMRTAKTNFFLKWSDDSPKDLPKNVFTSSWVPQQTILAHPNARGFITHGGLLGIQEAMFSGLPMIVAPVFGEQDYNAQKVHNTGRGIRIELNTLTQEELDNAISSILTDPSYKENMEEASRLFKDRPENPVDTAVWWTQYILRHGPVNALRPLGLKQTWYQRRLLDVWFTIFTALVFLPLLVLILFCKLCLKCRSKRGPENLLKKRN</sequence>
<dbReference type="CDD" id="cd03784">
    <property type="entry name" value="GT1_Gtf-like"/>
    <property type="match status" value="1"/>
</dbReference>
<dbReference type="OrthoDB" id="5835829at2759"/>
<proteinExistence type="inferred from homology"/>
<keyword evidence="3 4" id="KW-0808">Transferase</keyword>
<dbReference type="InterPro" id="IPR035595">
    <property type="entry name" value="UDP_glycos_trans_CS"/>
</dbReference>
<dbReference type="PROSITE" id="PS00375">
    <property type="entry name" value="UDPGT"/>
    <property type="match status" value="1"/>
</dbReference>
<dbReference type="GO" id="GO:0016020">
    <property type="term" value="C:membrane"/>
    <property type="evidence" value="ECO:0007669"/>
    <property type="project" value="UniProtKB-SubCell"/>
</dbReference>
<organism evidence="6 7">
    <name type="scientific">Allacma fusca</name>
    <dbReference type="NCBI Taxonomy" id="39272"/>
    <lineage>
        <taxon>Eukaryota</taxon>
        <taxon>Metazoa</taxon>
        <taxon>Ecdysozoa</taxon>
        <taxon>Arthropoda</taxon>
        <taxon>Hexapoda</taxon>
        <taxon>Collembola</taxon>
        <taxon>Symphypleona</taxon>
        <taxon>Sminthuridae</taxon>
        <taxon>Allacma</taxon>
    </lineage>
</organism>
<dbReference type="EMBL" id="CAJVCH010130023">
    <property type="protein sequence ID" value="CAG7726044.1"/>
    <property type="molecule type" value="Genomic_DNA"/>
</dbReference>
<dbReference type="PANTHER" id="PTHR48043:SF159">
    <property type="entry name" value="EG:EG0003.4 PROTEIN-RELATED"/>
    <property type="match status" value="1"/>
</dbReference>
<keyword evidence="5" id="KW-0812">Transmembrane</keyword>
<protein>
    <recommendedName>
        <fullName evidence="5">UDP-glucuronosyltransferase</fullName>
        <ecNumber evidence="5">2.4.1.17</ecNumber>
    </recommendedName>
</protein>
<dbReference type="InterPro" id="IPR002213">
    <property type="entry name" value="UDP_glucos_trans"/>
</dbReference>
<evidence type="ECO:0000256" key="4">
    <source>
        <dbReference type="RuleBase" id="RU003718"/>
    </source>
</evidence>
<feature type="chain" id="PRO_5035487389" description="UDP-glucuronosyltransferase" evidence="5">
    <location>
        <begin position="23"/>
        <end position="526"/>
    </location>
</feature>
<keyword evidence="5" id="KW-0472">Membrane</keyword>
<comment type="caution">
    <text evidence="6">The sequence shown here is derived from an EMBL/GenBank/DDBJ whole genome shotgun (WGS) entry which is preliminary data.</text>
</comment>
<evidence type="ECO:0000256" key="5">
    <source>
        <dbReference type="RuleBase" id="RU362059"/>
    </source>
</evidence>
<keyword evidence="7" id="KW-1185">Reference proteome</keyword>
<name>A0A8J2JVJ8_9HEXA</name>
<dbReference type="Proteomes" id="UP000708208">
    <property type="component" value="Unassembled WGS sequence"/>
</dbReference>
<comment type="similarity">
    <text evidence="1 4">Belongs to the UDP-glycosyltransferase family.</text>
</comment>
<dbReference type="GO" id="GO:0015020">
    <property type="term" value="F:glucuronosyltransferase activity"/>
    <property type="evidence" value="ECO:0007669"/>
    <property type="project" value="UniProtKB-EC"/>
</dbReference>
<feature type="transmembrane region" description="Helical" evidence="5">
    <location>
        <begin position="486"/>
        <end position="506"/>
    </location>
</feature>
<keyword evidence="2 4" id="KW-0328">Glycosyltransferase</keyword>
<comment type="subcellular location">
    <subcellularLocation>
        <location evidence="5">Membrane</location>
        <topology evidence="5">Single-pass membrane protein</topology>
    </subcellularLocation>
</comment>
<evidence type="ECO:0000256" key="3">
    <source>
        <dbReference type="ARBA" id="ARBA00022679"/>
    </source>
</evidence>
<evidence type="ECO:0000313" key="7">
    <source>
        <dbReference type="Proteomes" id="UP000708208"/>
    </source>
</evidence>
<dbReference type="PANTHER" id="PTHR48043">
    <property type="entry name" value="EG:EG0003.4 PROTEIN-RELATED"/>
    <property type="match status" value="1"/>
</dbReference>
<dbReference type="Pfam" id="PF00201">
    <property type="entry name" value="UDPGT"/>
    <property type="match status" value="1"/>
</dbReference>
<evidence type="ECO:0000256" key="2">
    <source>
        <dbReference type="ARBA" id="ARBA00022676"/>
    </source>
</evidence>
<keyword evidence="5" id="KW-0732">Signal</keyword>
<evidence type="ECO:0000313" key="6">
    <source>
        <dbReference type="EMBL" id="CAG7726044.1"/>
    </source>
</evidence>
<dbReference type="AlphaFoldDB" id="A0A8J2JVJ8"/>
<comment type="catalytic activity">
    <reaction evidence="5">
        <text>glucuronate acceptor + UDP-alpha-D-glucuronate = acceptor beta-D-glucuronoside + UDP + H(+)</text>
        <dbReference type="Rhea" id="RHEA:21032"/>
        <dbReference type="ChEBI" id="CHEBI:15378"/>
        <dbReference type="ChEBI" id="CHEBI:58052"/>
        <dbReference type="ChEBI" id="CHEBI:58223"/>
        <dbReference type="ChEBI" id="CHEBI:132367"/>
        <dbReference type="ChEBI" id="CHEBI:132368"/>
        <dbReference type="EC" id="2.4.1.17"/>
    </reaction>
</comment>
<dbReference type="InterPro" id="IPR050271">
    <property type="entry name" value="UDP-glycosyltransferase"/>
</dbReference>
<accession>A0A8J2JVJ8</accession>
<gene>
    <name evidence="6" type="ORF">AFUS01_LOCUS14975</name>
</gene>